<dbReference type="SUPFAM" id="SSF53187">
    <property type="entry name" value="Zn-dependent exopeptidases"/>
    <property type="match status" value="1"/>
</dbReference>
<dbReference type="CDD" id="cd00063">
    <property type="entry name" value="FN3"/>
    <property type="match status" value="1"/>
</dbReference>
<dbReference type="SUPFAM" id="SSF49265">
    <property type="entry name" value="Fibronectin type III"/>
    <property type="match status" value="1"/>
</dbReference>
<reference evidence="2 3" key="1">
    <citation type="submission" date="2014-07" db="EMBL/GenBank/DDBJ databases">
        <authorList>
            <person name="McCorrison J."/>
            <person name="Sanka R."/>
            <person name="Torralba M."/>
            <person name="Gillis M."/>
            <person name="Haft D.H."/>
            <person name="Methe B."/>
            <person name="Sutton G."/>
            <person name="Nelson K.E."/>
        </authorList>
    </citation>
    <scope>NUCLEOTIDE SEQUENCE [LARGE SCALE GENOMIC DNA]</scope>
    <source>
        <strain evidence="2 3">DNF00853</strain>
    </source>
</reference>
<dbReference type="Pfam" id="PF25275">
    <property type="entry name" value="Golvesin_C"/>
    <property type="match status" value="1"/>
</dbReference>
<sequence length="873" mass="97996">MLFTIGIHAQSNPAVFAPTCQTPLVQELTSPNHPKYGLSNRHIAMWQSHGRYYEAKLDRWEWQRCRLLQTVEDLYTQSYVLPFLVPMLEQAGANVLIPRERDWNSFEAIVDNDGNSFQPKSKYSEYNGKENWKNGTGKGFAYLRKTYTNFQNPFTEGSYRMVTSIKKGAESTAEWVPQIDETGEYAVYVAYHTVPGSTNAARYTVYHRGGISEFKVNQQMGGGTWIYLGKFAFDKNLGKSQRIVLSNKTGKAGEVVTADAIKIGGGMGNVGRPEISTYPRFTEAARYWMQWAGVPDSIYCPTAGKDDYKDDYQARGEWVNWLAGGSESYPSGRGLNIPIEMSLAFHTDAGVTKNDSTIGTLGIYFTQSYDSVFANGASRQLCKEYAETIHNSILHDIRAQFDPTWHSRGNKNGSYYEARTPRVPAMLLELLSHQNFADMRYGLDPRFRFAVSRAIYKAMLRFSCKQHQQKYVVTPLPVSHMAAHLTDKGQVELTWQAVEDTLEPTAKPNRYIVYTRYGNGEFDHGKVVKQCKYVADVPKDMVCSYKVVAMNEGGVSFPSEIVAVGRSGKADAKKALVVNGFNRVSAPADFVAPAPLDTLYAGFLDNEDHGVPYMVDISYVGSQKEFNRSLPWLDDDSGGFGDSHGNEETTVIAGNTFDYIALHGDAILKAGCSFESCSRESFNRVEKDIQWIDIILGKQRQTKLGNGKIYPLRYKIFTPEMQQILTAYTQQGTSIFVSGAYVGSDLWNNKLAKPQKEDILFATNVLKYKWRNSRAAVTGRLSTVKSPFNLAPAAYNYAHTLGPKTYIVESPDAIEPACDNAYTVMRYPENNFSAAVAYRGDYKTWVMGVPFESILDATNREKLMAEVIQFFKQ</sequence>
<proteinExistence type="predicted"/>
<dbReference type="InterPro" id="IPR033803">
    <property type="entry name" value="CBD-like_Golvesin-Xly"/>
</dbReference>
<dbReference type="RefSeq" id="WP_036871700.1">
    <property type="nucleotide sequence ID" value="NZ_JRNN01000025.1"/>
</dbReference>
<dbReference type="InterPro" id="IPR013783">
    <property type="entry name" value="Ig-like_fold"/>
</dbReference>
<dbReference type="Gene3D" id="2.60.40.10">
    <property type="entry name" value="Immunoglobulins"/>
    <property type="match status" value="1"/>
</dbReference>
<comment type="caution">
    <text evidence="2">The sequence shown here is derived from an EMBL/GenBank/DDBJ whole genome shotgun (WGS) entry which is preliminary data.</text>
</comment>
<dbReference type="GO" id="GO:0016829">
    <property type="term" value="F:lyase activity"/>
    <property type="evidence" value="ECO:0007669"/>
    <property type="project" value="UniProtKB-KW"/>
</dbReference>
<evidence type="ECO:0000313" key="3">
    <source>
        <dbReference type="Proteomes" id="UP000029556"/>
    </source>
</evidence>
<organism evidence="2 3">
    <name type="scientific">Hoylesella buccalis DNF00853</name>
    <dbReference type="NCBI Taxonomy" id="1401074"/>
    <lineage>
        <taxon>Bacteria</taxon>
        <taxon>Pseudomonadati</taxon>
        <taxon>Bacteroidota</taxon>
        <taxon>Bacteroidia</taxon>
        <taxon>Bacteroidales</taxon>
        <taxon>Prevotellaceae</taxon>
        <taxon>Hoylesella</taxon>
    </lineage>
</organism>
<dbReference type="OrthoDB" id="719733at2"/>
<dbReference type="InterPro" id="IPR003961">
    <property type="entry name" value="FN3_dom"/>
</dbReference>
<dbReference type="InterPro" id="IPR036116">
    <property type="entry name" value="FN3_sf"/>
</dbReference>
<dbReference type="AlphaFoldDB" id="A0A096BUE0"/>
<feature type="domain" description="Golvesin/Xly CBD-like" evidence="1">
    <location>
        <begin position="157"/>
        <end position="263"/>
    </location>
</feature>
<dbReference type="Gene3D" id="3.40.630.40">
    <property type="entry name" value="Zn-dependent exopeptidases"/>
    <property type="match status" value="1"/>
</dbReference>
<evidence type="ECO:0000259" key="1">
    <source>
        <dbReference type="Pfam" id="PF25275"/>
    </source>
</evidence>
<evidence type="ECO:0000313" key="2">
    <source>
        <dbReference type="EMBL" id="KGF36749.1"/>
    </source>
</evidence>
<dbReference type="Proteomes" id="UP000029556">
    <property type="component" value="Unassembled WGS sequence"/>
</dbReference>
<dbReference type="EMBL" id="JRNN01000025">
    <property type="protein sequence ID" value="KGF36749.1"/>
    <property type="molecule type" value="Genomic_DNA"/>
</dbReference>
<keyword evidence="2" id="KW-0456">Lyase</keyword>
<name>A0A096BUE0_9BACT</name>
<gene>
    <name evidence="2" type="ORF">HMPREF2137_01770</name>
</gene>
<accession>A0A096BUE0</accession>
<protein>
    <submittedName>
        <fullName evidence="2">Xanthan lyase</fullName>
    </submittedName>
</protein>